<reference evidence="4" key="1">
    <citation type="submission" date="2015-03" db="EMBL/GenBank/DDBJ databases">
        <authorList>
            <person name="Urmite Genomes"/>
        </authorList>
    </citation>
    <scope>NUCLEOTIDE SEQUENCE [LARGE SCALE GENOMIC DNA]</scope>
    <source>
        <strain evidence="4">FF10</strain>
    </source>
</reference>
<sequence>MKKIAVNFNDFFDKIKPHLTRKNAEWASLGLIILCTLTLFIGRIPLQKKLTFDGGKISYQGTVQANKLNGQGKVTFANGDSYEGDFKNGIFDGKGKFTAKDGWTYVGEFKKGQAEGQGKLTTQTKTVYEGRFKQGIYQHED</sequence>
<dbReference type="OrthoDB" id="2593410at2"/>
<accession>A0A0E3WFL9</accession>
<dbReference type="Pfam" id="PF02493">
    <property type="entry name" value="MORN"/>
    <property type="match status" value="3"/>
</dbReference>
<dbReference type="Gene3D" id="2.20.110.10">
    <property type="entry name" value="Histone H3 K4-specific methyltransferase SET7/9 N-terminal domain"/>
    <property type="match status" value="2"/>
</dbReference>
<dbReference type="InterPro" id="IPR003409">
    <property type="entry name" value="MORN"/>
</dbReference>
<gene>
    <name evidence="3" type="ORF">BN1356_02096</name>
</gene>
<dbReference type="AlphaFoldDB" id="A0A0E3WFL9"/>
<evidence type="ECO:0000313" key="4">
    <source>
        <dbReference type="Proteomes" id="UP000198604"/>
    </source>
</evidence>
<organism evidence="3 4">
    <name type="scientific">Streptococcus varani</name>
    <dbReference type="NCBI Taxonomy" id="1608583"/>
    <lineage>
        <taxon>Bacteria</taxon>
        <taxon>Bacillati</taxon>
        <taxon>Bacillota</taxon>
        <taxon>Bacilli</taxon>
        <taxon>Lactobacillales</taxon>
        <taxon>Streptococcaceae</taxon>
        <taxon>Streptococcus</taxon>
    </lineage>
</organism>
<dbReference type="Proteomes" id="UP000198604">
    <property type="component" value="Unassembled WGS sequence"/>
</dbReference>
<name>A0A0E3WFL9_9STRE</name>
<dbReference type="STRING" id="1608583.BN1356_02096"/>
<dbReference type="PANTHER" id="PTHR23084">
    <property type="entry name" value="PHOSPHATIDYLINOSITOL-4-PHOSPHATE 5-KINASE RELATED"/>
    <property type="match status" value="1"/>
</dbReference>
<evidence type="ECO:0000256" key="1">
    <source>
        <dbReference type="ARBA" id="ARBA00022737"/>
    </source>
</evidence>
<dbReference type="PIRSF" id="PIRSF034300">
    <property type="entry name" value="UCP034300"/>
    <property type="match status" value="1"/>
</dbReference>
<dbReference type="SMART" id="SM00698">
    <property type="entry name" value="MORN"/>
    <property type="match status" value="3"/>
</dbReference>
<proteinExistence type="predicted"/>
<dbReference type="RefSeq" id="WP_093651274.1">
    <property type="nucleotide sequence ID" value="NZ_CTEN01000004.1"/>
</dbReference>
<evidence type="ECO:0000256" key="2">
    <source>
        <dbReference type="SAM" id="Phobius"/>
    </source>
</evidence>
<evidence type="ECO:0000313" key="3">
    <source>
        <dbReference type="EMBL" id="CQR25753.1"/>
    </source>
</evidence>
<keyword evidence="2" id="KW-1133">Transmembrane helix</keyword>
<keyword evidence="2" id="KW-0472">Membrane</keyword>
<keyword evidence="4" id="KW-1185">Reference proteome</keyword>
<feature type="transmembrane region" description="Helical" evidence="2">
    <location>
        <begin position="26"/>
        <end position="46"/>
    </location>
</feature>
<dbReference type="SUPFAM" id="SSF82185">
    <property type="entry name" value="Histone H3 K4-specific methyltransferase SET7/9 N-terminal domain"/>
    <property type="match status" value="1"/>
</dbReference>
<dbReference type="EMBL" id="CTEN01000004">
    <property type="protein sequence ID" value="CQR25753.1"/>
    <property type="molecule type" value="Genomic_DNA"/>
</dbReference>
<dbReference type="PANTHER" id="PTHR23084:SF227">
    <property type="entry name" value="PHOSPHATIDYLINOSITOL-4-PHOSPHATE 5-KINASE RELATED"/>
    <property type="match status" value="1"/>
</dbReference>
<keyword evidence="1" id="KW-0677">Repeat</keyword>
<keyword evidence="2" id="KW-0812">Transmembrane</keyword>
<protein>
    <submittedName>
        <fullName evidence="3">MORN motif-containing protein</fullName>
    </submittedName>
</protein>
<dbReference type="InterPro" id="IPR014590">
    <property type="entry name" value="UCP034300_MORN_rpt-cont"/>
</dbReference>